<dbReference type="Proteomes" id="UP000025227">
    <property type="component" value="Unplaced"/>
</dbReference>
<proteinExistence type="predicted"/>
<evidence type="ECO:0000313" key="5">
    <source>
        <dbReference type="WBParaSite" id="HCON_00149070-00001"/>
    </source>
</evidence>
<dbReference type="Pfam" id="PF04155">
    <property type="entry name" value="Ground-like"/>
    <property type="match status" value="1"/>
</dbReference>
<evidence type="ECO:0000313" key="4">
    <source>
        <dbReference type="Proteomes" id="UP000025227"/>
    </source>
</evidence>
<organism evidence="4 5">
    <name type="scientific">Haemonchus contortus</name>
    <name type="common">Barber pole worm</name>
    <dbReference type="NCBI Taxonomy" id="6289"/>
    <lineage>
        <taxon>Eukaryota</taxon>
        <taxon>Metazoa</taxon>
        <taxon>Ecdysozoa</taxon>
        <taxon>Nematoda</taxon>
        <taxon>Chromadorea</taxon>
        <taxon>Rhabditida</taxon>
        <taxon>Rhabditina</taxon>
        <taxon>Rhabditomorpha</taxon>
        <taxon>Strongyloidea</taxon>
        <taxon>Trichostrongylidae</taxon>
        <taxon>Haemonchus</taxon>
    </lineage>
</organism>
<feature type="compositionally biased region" description="Pro residues" evidence="1">
    <location>
        <begin position="213"/>
        <end position="228"/>
    </location>
</feature>
<evidence type="ECO:0000259" key="3">
    <source>
        <dbReference type="Pfam" id="PF04155"/>
    </source>
</evidence>
<dbReference type="AlphaFoldDB" id="A0A7I4YWT9"/>
<feature type="region of interest" description="Disordered" evidence="1">
    <location>
        <begin position="66"/>
        <end position="99"/>
    </location>
</feature>
<dbReference type="OMA" id="PINDCCG"/>
<sequence>MIILFLVLSYTLRVDTQCLTNQGCGGGGGFQPSYGHHYSRQIAQPLPQLIAQPLPQPQPIEYYYRSNSYAQPPSDSLTSVDKEPASAPSSAKAQEEYEEYDKKLPELKQIAVEESTSTSETVAVTPSRTYVREELYQTHPQPYQPRPYQLQTFQPQPLQPMPYQPYQPRPIAYRPIQVVPAGCEGVQPHYYRPAPYMPRGYALPYAPSPTYPPLPPPPPPPPPPPQPYPGSYIQPPHPMPINDCCGRCSSICGPRAKRVFAKSAKTVRADLSLSSKSQNETDLNDSRCTSNELRDIMGKVSYNTPSIAKRLIQRIAEEKLKGMFAVFCSKEDFTYVTRSKVYCQTERDGVVCYAFQHN</sequence>
<name>A0A7I4YWT9_HAECO</name>
<dbReference type="InterPro" id="IPR007284">
    <property type="entry name" value="Ground-like_dom"/>
</dbReference>
<feature type="signal peptide" evidence="2">
    <location>
        <begin position="1"/>
        <end position="16"/>
    </location>
</feature>
<evidence type="ECO:0000256" key="1">
    <source>
        <dbReference type="SAM" id="MobiDB-lite"/>
    </source>
</evidence>
<protein>
    <submittedName>
        <fullName evidence="5">Ground region domain containing protein</fullName>
    </submittedName>
</protein>
<feature type="domain" description="Ground-like" evidence="3">
    <location>
        <begin position="285"/>
        <end position="355"/>
    </location>
</feature>
<keyword evidence="4" id="KW-1185">Reference proteome</keyword>
<dbReference type="OrthoDB" id="5819427at2759"/>
<dbReference type="WBParaSite" id="HCON_00149070-00001">
    <property type="protein sequence ID" value="HCON_00149070-00001"/>
    <property type="gene ID" value="HCON_00149070"/>
</dbReference>
<feature type="chain" id="PRO_5029546544" evidence="2">
    <location>
        <begin position="17"/>
        <end position="358"/>
    </location>
</feature>
<keyword evidence="2" id="KW-0732">Signal</keyword>
<feature type="region of interest" description="Disordered" evidence="1">
    <location>
        <begin position="213"/>
        <end position="233"/>
    </location>
</feature>
<reference evidence="5" key="1">
    <citation type="submission" date="2020-12" db="UniProtKB">
        <authorList>
            <consortium name="WormBaseParasite"/>
        </authorList>
    </citation>
    <scope>IDENTIFICATION</scope>
    <source>
        <strain evidence="5">MHco3</strain>
    </source>
</reference>
<feature type="compositionally biased region" description="Polar residues" evidence="1">
    <location>
        <begin position="66"/>
        <end position="79"/>
    </location>
</feature>
<evidence type="ECO:0000256" key="2">
    <source>
        <dbReference type="SAM" id="SignalP"/>
    </source>
</evidence>
<accession>A0A7I4YWT9</accession>